<comment type="caution">
    <text evidence="12">The sequence shown here is derived from an EMBL/GenBank/DDBJ whole genome shotgun (WGS) entry which is preliminary data.</text>
</comment>
<keyword evidence="13" id="KW-1185">Reference proteome</keyword>
<evidence type="ECO:0000256" key="8">
    <source>
        <dbReference type="ARBA" id="ARBA00023274"/>
    </source>
</evidence>
<evidence type="ECO:0000256" key="7">
    <source>
        <dbReference type="ARBA" id="ARBA00023242"/>
    </source>
</evidence>
<comment type="subcellular location">
    <subcellularLocation>
        <location evidence="1">Cytoplasm</location>
    </subcellularLocation>
    <subcellularLocation>
        <location evidence="2">Nucleus</location>
        <location evidence="2">Nucleolus</location>
    </subcellularLocation>
</comment>
<accession>A0ABQ8U6U6</accession>
<evidence type="ECO:0000256" key="5">
    <source>
        <dbReference type="ARBA" id="ARBA00022884"/>
    </source>
</evidence>
<dbReference type="EMBL" id="JAPMOS010000189">
    <property type="protein sequence ID" value="KAJ4454057.1"/>
    <property type="molecule type" value="Genomic_DNA"/>
</dbReference>
<dbReference type="InterPro" id="IPR026258">
    <property type="entry name" value="SRP68"/>
</dbReference>
<evidence type="ECO:0000256" key="2">
    <source>
        <dbReference type="ARBA" id="ARBA00004604"/>
    </source>
</evidence>
<name>A0ABQ8U6U6_9EUKA</name>
<dbReference type="InterPro" id="IPR034652">
    <property type="entry name" value="SRP68-RBD"/>
</dbReference>
<dbReference type="PANTHER" id="PTHR12860:SF0">
    <property type="entry name" value="SIGNAL RECOGNITION PARTICLE SUBUNIT SRP68"/>
    <property type="match status" value="1"/>
</dbReference>
<evidence type="ECO:0000256" key="11">
    <source>
        <dbReference type="SAM" id="MobiDB-lite"/>
    </source>
</evidence>
<evidence type="ECO:0000313" key="12">
    <source>
        <dbReference type="EMBL" id="KAJ4454057.1"/>
    </source>
</evidence>
<feature type="coiled-coil region" evidence="10">
    <location>
        <begin position="333"/>
        <end position="360"/>
    </location>
</feature>
<gene>
    <name evidence="12" type="ORF">PAPYR_11330</name>
</gene>
<keyword evidence="8" id="KW-0687">Ribonucleoprotein</keyword>
<evidence type="ECO:0000256" key="1">
    <source>
        <dbReference type="ARBA" id="ARBA00004496"/>
    </source>
</evidence>
<sequence length="838" mass="88920">MATPVPAATQLPEYVDPYFPLPILELTKQARGGVFHDYPAVCTRRLRRIRHALHFLQGKKTYVKRPLTYDLVTDPRYLHIPLMEAERAWATALDLKKAAQSSGGDLRVYAHAKKRLRKAARFALQLVDLTKKCADQRSIVEAEAYALWMRGQYLLEEEKWAEALLTLVEARIIYEELSRVATTTQRELATHQVEELEAPLRVCHYKIVMAQGGAPPSADQALTLEALLAMLTQERVAMMQTRRAAVHTVLVDFQAKQPATVTEVTWQGVTIPVRDHQVRHHLQRLHEAESSLAALLQPLHADPTTASLDYWTVLGHYDGAVGCCGDLLEAIQRARVEARNETATRELKALQDYVKSAQTRLVLDRGTYLADALVLRLGPDPALPAPPGSITPLAGLAAPGSSSSSPESALFPQQKREAAAGEAAAPAGPQLDELLLLARPLAEAHLRAVARGATAPAAAAAPTAEAAGATTPAAASPSATPATATTALTATTTGAPSFAAAPATLHHLSKVPRPEDLARLYSGLRECCVEMAGLLTQGAASALVAAAPGGTSGGPAAGQRNAAAATQIKQLQAREITLRALRCFYMGRHHAQLAAAAERRFQGALHRYHAAKAAPAPPVPAPAAPAAGPAATAATATATQPAAVVAPTAPDRQLWAKASGLYERSIDLAAAAIKKHEECDRPDKTAMGFLASMQPRCRAALVSLRAQQQFLAATTAAIENPPAPAAASAAAEESRFVVYSPESALAECGLAATGASPAEGERTEREAAGSFPVAANVYRVPPAPLLATLSLTPMPPKMQPIPCKPVLFDIALSSLQFPSLEARKKKKAGGLFGFLRKS</sequence>
<organism evidence="12 13">
    <name type="scientific">Paratrimastix pyriformis</name>
    <dbReference type="NCBI Taxonomy" id="342808"/>
    <lineage>
        <taxon>Eukaryota</taxon>
        <taxon>Metamonada</taxon>
        <taxon>Preaxostyla</taxon>
        <taxon>Paratrimastigidae</taxon>
        <taxon>Paratrimastix</taxon>
    </lineage>
</organism>
<evidence type="ECO:0000256" key="6">
    <source>
        <dbReference type="ARBA" id="ARBA00023135"/>
    </source>
</evidence>
<keyword evidence="5" id="KW-0694">RNA-binding</keyword>
<proteinExistence type="inferred from homology"/>
<reference evidence="12" key="1">
    <citation type="journal article" date="2022" name="bioRxiv">
        <title>Genomics of Preaxostyla Flagellates Illuminates Evolutionary Transitions and the Path Towards Mitochondrial Loss.</title>
        <authorList>
            <person name="Novak L.V.F."/>
            <person name="Treitli S.C."/>
            <person name="Pyrih J."/>
            <person name="Halakuc P."/>
            <person name="Pipaliya S.V."/>
            <person name="Vacek V."/>
            <person name="Brzon O."/>
            <person name="Soukal P."/>
            <person name="Eme L."/>
            <person name="Dacks J.B."/>
            <person name="Karnkowska A."/>
            <person name="Elias M."/>
            <person name="Hampl V."/>
        </authorList>
    </citation>
    <scope>NUCLEOTIDE SEQUENCE</scope>
    <source>
        <strain evidence="12">RCP-MX</strain>
    </source>
</reference>
<protein>
    <recommendedName>
        <fullName evidence="9">Signal recognition particle subunit SRP68</fullName>
    </recommendedName>
</protein>
<keyword evidence="7" id="KW-0539">Nucleus</keyword>
<evidence type="ECO:0000256" key="4">
    <source>
        <dbReference type="ARBA" id="ARBA00022490"/>
    </source>
</evidence>
<dbReference type="Gene3D" id="1.10.3450.40">
    <property type="entry name" value="Signal recognition particle, SRP68 subunit, RNA-binding domain"/>
    <property type="match status" value="1"/>
</dbReference>
<dbReference type="PANTHER" id="PTHR12860">
    <property type="entry name" value="SIGNAL RECOGNITION PARTICLE 68 KDA PROTEIN"/>
    <property type="match status" value="1"/>
</dbReference>
<feature type="compositionally biased region" description="Low complexity" evidence="11">
    <location>
        <begin position="392"/>
        <end position="410"/>
    </location>
</feature>
<keyword evidence="10" id="KW-0175">Coiled coil</keyword>
<evidence type="ECO:0000313" key="13">
    <source>
        <dbReference type="Proteomes" id="UP001141327"/>
    </source>
</evidence>
<feature type="region of interest" description="Disordered" evidence="11">
    <location>
        <begin position="386"/>
        <end position="425"/>
    </location>
</feature>
<evidence type="ECO:0000256" key="10">
    <source>
        <dbReference type="SAM" id="Coils"/>
    </source>
</evidence>
<comment type="similarity">
    <text evidence="3">Belongs to the SRP68 family.</text>
</comment>
<dbReference type="Pfam" id="PF16969">
    <property type="entry name" value="SRP68"/>
    <property type="match status" value="2"/>
</dbReference>
<dbReference type="CDD" id="cd15481">
    <property type="entry name" value="SRP68-RBD"/>
    <property type="match status" value="1"/>
</dbReference>
<keyword evidence="6" id="KW-0733">Signal recognition particle</keyword>
<dbReference type="Proteomes" id="UP001141327">
    <property type="component" value="Unassembled WGS sequence"/>
</dbReference>
<evidence type="ECO:0000256" key="3">
    <source>
        <dbReference type="ARBA" id="ARBA00009352"/>
    </source>
</evidence>
<dbReference type="InterPro" id="IPR038253">
    <property type="entry name" value="SRP68_N_sf"/>
</dbReference>
<evidence type="ECO:0000256" key="9">
    <source>
        <dbReference type="ARBA" id="ARBA00029498"/>
    </source>
</evidence>
<keyword evidence="4" id="KW-0963">Cytoplasm</keyword>